<organism evidence="1 2">
    <name type="scientific">Phytophthora fragariaefolia</name>
    <dbReference type="NCBI Taxonomy" id="1490495"/>
    <lineage>
        <taxon>Eukaryota</taxon>
        <taxon>Sar</taxon>
        <taxon>Stramenopiles</taxon>
        <taxon>Oomycota</taxon>
        <taxon>Peronosporomycetes</taxon>
        <taxon>Peronosporales</taxon>
        <taxon>Peronosporaceae</taxon>
        <taxon>Phytophthora</taxon>
    </lineage>
</organism>
<proteinExistence type="predicted"/>
<evidence type="ECO:0000313" key="1">
    <source>
        <dbReference type="EMBL" id="GMF57734.1"/>
    </source>
</evidence>
<dbReference type="Proteomes" id="UP001165121">
    <property type="component" value="Unassembled WGS sequence"/>
</dbReference>
<gene>
    <name evidence="1" type="ORF">Pfra01_002470100</name>
</gene>
<reference evidence="1" key="1">
    <citation type="submission" date="2023-04" db="EMBL/GenBank/DDBJ databases">
        <title>Phytophthora fragariaefolia NBRC 109709.</title>
        <authorList>
            <person name="Ichikawa N."/>
            <person name="Sato H."/>
            <person name="Tonouchi N."/>
        </authorList>
    </citation>
    <scope>NUCLEOTIDE SEQUENCE</scope>
    <source>
        <strain evidence="1">NBRC 109709</strain>
    </source>
</reference>
<evidence type="ECO:0000313" key="2">
    <source>
        <dbReference type="Proteomes" id="UP001165121"/>
    </source>
</evidence>
<dbReference type="EMBL" id="BSXT01004399">
    <property type="protein sequence ID" value="GMF57734.1"/>
    <property type="molecule type" value="Genomic_DNA"/>
</dbReference>
<accession>A0A9W7D3U2</accession>
<sequence>MKCSVEYCRPPQGFRQTSFRSFVRPPVATAVVVVVKNIFEDAGIPHITRPIDEYAGITPKDSVMFEGCRQSADPRELNWIASHLWQKYPRWNQTICWAVSANDKETFTWVTGRAEWPTAQPTTAVYAVIQTCLKARGPTKRRVAEMISNFLVEVHTRDFIDEISHNASIEWVWVHIAFEKVLQKSVYKVPVAVLSSSYRNPTLVELCLWMLDTFYMDKPTLEEDLLFELHLDQSSEALKHLIDRDLCRAHDLVTIYEHANAEGNSSMVGFLLGVLTRPGFQQELRDEIPELSTPGQCNRARKFADVPDIAITLCTMVTNCDVIDYVKRVTNKIDPKTEALSEK</sequence>
<comment type="caution">
    <text evidence="1">The sequence shown here is derived from an EMBL/GenBank/DDBJ whole genome shotgun (WGS) entry which is preliminary data.</text>
</comment>
<keyword evidence="2" id="KW-1185">Reference proteome</keyword>
<name>A0A9W7D3U2_9STRA</name>
<protein>
    <submittedName>
        <fullName evidence="1">Unnamed protein product</fullName>
    </submittedName>
</protein>
<dbReference type="AlphaFoldDB" id="A0A9W7D3U2"/>